<comment type="catalytic activity">
    <reaction evidence="1">
        <text>a 4-O-methyl-thymidine in DNA + L-cysteinyl-[protein] = a thymidine in DNA + S-methyl-L-cysteinyl-[protein]</text>
        <dbReference type="Rhea" id="RHEA:53428"/>
        <dbReference type="Rhea" id="RHEA-COMP:10131"/>
        <dbReference type="Rhea" id="RHEA-COMP:10132"/>
        <dbReference type="Rhea" id="RHEA-COMP:13555"/>
        <dbReference type="Rhea" id="RHEA-COMP:13556"/>
        <dbReference type="ChEBI" id="CHEBI:29950"/>
        <dbReference type="ChEBI" id="CHEBI:82612"/>
        <dbReference type="ChEBI" id="CHEBI:137386"/>
        <dbReference type="ChEBI" id="CHEBI:137387"/>
        <dbReference type="EC" id="2.1.1.63"/>
    </reaction>
</comment>
<dbReference type="Proteomes" id="UP000283786">
    <property type="component" value="Chromosome"/>
</dbReference>
<dbReference type="InterPro" id="IPR001497">
    <property type="entry name" value="MethylDNA_cys_MeTrfase_AS"/>
</dbReference>
<evidence type="ECO:0000259" key="12">
    <source>
        <dbReference type="PROSITE" id="PS01124"/>
    </source>
</evidence>
<dbReference type="InterPro" id="IPR035451">
    <property type="entry name" value="Ada-like_dom_sf"/>
</dbReference>
<dbReference type="Pfam" id="PF01035">
    <property type="entry name" value="DNA_binding_1"/>
    <property type="match status" value="1"/>
</dbReference>
<dbReference type="PROSITE" id="PS01124">
    <property type="entry name" value="HTH_ARAC_FAMILY_2"/>
    <property type="match status" value="1"/>
</dbReference>
<protein>
    <recommendedName>
        <fullName evidence="3">methylated-DNA--[protein]-cysteine S-methyltransferase</fullName>
        <ecNumber evidence="3">2.1.1.63</ecNumber>
    </recommendedName>
</protein>
<keyword evidence="5" id="KW-0808">Transferase</keyword>
<dbReference type="SUPFAM" id="SSF53155">
    <property type="entry name" value="Methylated DNA-protein cysteine methyltransferase domain"/>
    <property type="match status" value="1"/>
</dbReference>
<keyword evidence="6" id="KW-0227">DNA damage</keyword>
<comment type="similarity">
    <text evidence="2">Belongs to the MGMT family.</text>
</comment>
<evidence type="ECO:0000256" key="3">
    <source>
        <dbReference type="ARBA" id="ARBA00011918"/>
    </source>
</evidence>
<dbReference type="Gene3D" id="3.40.10.10">
    <property type="entry name" value="DNA Methylphosphotriester Repair Domain"/>
    <property type="match status" value="1"/>
</dbReference>
<dbReference type="SUPFAM" id="SSF57884">
    <property type="entry name" value="Ada DNA repair protein, N-terminal domain (N-Ada 10)"/>
    <property type="match status" value="1"/>
</dbReference>
<dbReference type="GO" id="GO:0032259">
    <property type="term" value="P:methylation"/>
    <property type="evidence" value="ECO:0007669"/>
    <property type="project" value="UniProtKB-KW"/>
</dbReference>
<feature type="domain" description="HTH araC/xylS-type" evidence="12">
    <location>
        <begin position="112"/>
        <end position="181"/>
    </location>
</feature>
<dbReference type="PROSITE" id="PS00374">
    <property type="entry name" value="MGMT"/>
    <property type="match status" value="1"/>
</dbReference>
<reference evidence="13 14" key="1">
    <citation type="submission" date="2020-08" db="EMBL/GenBank/DDBJ databases">
        <title>Genome sequence of Rhodobacteraceae bacterium Lw-13e.</title>
        <authorList>
            <person name="Poehlein A."/>
            <person name="Wolter L."/>
            <person name="Daniel R."/>
            <person name="Brinkhoff T."/>
        </authorList>
    </citation>
    <scope>NUCLEOTIDE SEQUENCE [LARGE SCALE GENOMIC DNA]</scope>
    <source>
        <strain evidence="13 14">Lw-13e</strain>
    </source>
</reference>
<keyword evidence="11" id="KW-0479">Metal-binding</keyword>
<dbReference type="GO" id="GO:0003700">
    <property type="term" value="F:DNA-binding transcription factor activity"/>
    <property type="evidence" value="ECO:0007669"/>
    <property type="project" value="InterPro"/>
</dbReference>
<dbReference type="EC" id="2.1.1.63" evidence="3"/>
<evidence type="ECO:0000256" key="8">
    <source>
        <dbReference type="ARBA" id="ARBA00023204"/>
    </source>
</evidence>
<dbReference type="PANTHER" id="PTHR10815:SF5">
    <property type="entry name" value="METHYLATED-DNA--PROTEIN-CYSTEINE METHYLTRANSFERASE"/>
    <property type="match status" value="1"/>
</dbReference>
<evidence type="ECO:0000256" key="10">
    <source>
        <dbReference type="PIRSR" id="PIRSR000409-1"/>
    </source>
</evidence>
<feature type="binding site" evidence="11">
    <location>
        <position position="68"/>
    </location>
    <ligand>
        <name>Zn(2+)</name>
        <dbReference type="ChEBI" id="CHEBI:29105"/>
    </ligand>
</feature>
<keyword evidence="14" id="KW-1185">Reference proteome</keyword>
<dbReference type="InterPro" id="IPR016221">
    <property type="entry name" value="Bifunct_regulatory_prot_Ada"/>
</dbReference>
<dbReference type="SMART" id="SM00342">
    <property type="entry name" value="HTH_ARAC"/>
    <property type="match status" value="1"/>
</dbReference>
<evidence type="ECO:0000256" key="7">
    <source>
        <dbReference type="ARBA" id="ARBA00023159"/>
    </source>
</evidence>
<accession>A0A418SBA0</accession>
<evidence type="ECO:0000313" key="14">
    <source>
        <dbReference type="Proteomes" id="UP000283786"/>
    </source>
</evidence>
<dbReference type="GO" id="GO:0003908">
    <property type="term" value="F:methylated-DNA-[protein]-cysteine S-methyltransferase activity"/>
    <property type="evidence" value="ECO:0007669"/>
    <property type="project" value="UniProtKB-EC"/>
</dbReference>
<dbReference type="Pfam" id="PF12833">
    <property type="entry name" value="HTH_18"/>
    <property type="match status" value="1"/>
</dbReference>
<feature type="active site" description="Nucleophile; methyl group acceptor from methylphosphotriester" evidence="10">
    <location>
        <position position="37"/>
    </location>
</feature>
<dbReference type="RefSeq" id="WP_119841045.1">
    <property type="nucleotide sequence ID" value="NZ_CP060436.1"/>
</dbReference>
<dbReference type="GO" id="GO:0008270">
    <property type="term" value="F:zinc ion binding"/>
    <property type="evidence" value="ECO:0007669"/>
    <property type="project" value="InterPro"/>
</dbReference>
<dbReference type="PANTHER" id="PTHR10815">
    <property type="entry name" value="METHYLATED-DNA--PROTEIN-CYSTEINE METHYLTRANSFERASE"/>
    <property type="match status" value="1"/>
</dbReference>
<keyword evidence="8" id="KW-0234">DNA repair</keyword>
<dbReference type="GO" id="GO:0006281">
    <property type="term" value="P:DNA repair"/>
    <property type="evidence" value="ECO:0007669"/>
    <property type="project" value="UniProtKB-KW"/>
</dbReference>
<gene>
    <name evidence="13" type="primary">ada_1</name>
    <name evidence="13" type="ORF">PSAL_025860</name>
</gene>
<feature type="active site" description="Nucleophile; methyl group acceptor from either O6-methylguanine or O4-methylthymine" evidence="10">
    <location>
        <position position="318"/>
    </location>
</feature>
<evidence type="ECO:0000256" key="11">
    <source>
        <dbReference type="PIRSR" id="PIRSR000409-3"/>
    </source>
</evidence>
<keyword evidence="7" id="KW-0010">Activator</keyword>
<evidence type="ECO:0000313" key="13">
    <source>
        <dbReference type="EMBL" id="QPM91333.1"/>
    </source>
</evidence>
<dbReference type="EMBL" id="CP060436">
    <property type="protein sequence ID" value="QPM91333.1"/>
    <property type="molecule type" value="Genomic_DNA"/>
</dbReference>
<dbReference type="KEGG" id="palw:PSAL_025860"/>
<name>A0A418SBA0_9RHOB</name>
<feature type="binding site" evidence="11">
    <location>
        <position position="71"/>
    </location>
    <ligand>
        <name>Zn(2+)</name>
        <dbReference type="ChEBI" id="CHEBI:29105"/>
    </ligand>
</feature>
<evidence type="ECO:0000256" key="6">
    <source>
        <dbReference type="ARBA" id="ARBA00022763"/>
    </source>
</evidence>
<evidence type="ECO:0000256" key="9">
    <source>
        <dbReference type="ARBA" id="ARBA00049348"/>
    </source>
</evidence>
<feature type="binding site" evidence="11">
    <location>
        <position position="41"/>
    </location>
    <ligand>
        <name>Zn(2+)</name>
        <dbReference type="ChEBI" id="CHEBI:29105"/>
    </ligand>
</feature>
<dbReference type="InterPro" id="IPR036217">
    <property type="entry name" value="MethylDNA_cys_MeTrfase_DNAb"/>
</dbReference>
<dbReference type="GO" id="GO:0043565">
    <property type="term" value="F:sequence-specific DNA binding"/>
    <property type="evidence" value="ECO:0007669"/>
    <property type="project" value="InterPro"/>
</dbReference>
<evidence type="ECO:0000256" key="1">
    <source>
        <dbReference type="ARBA" id="ARBA00001286"/>
    </source>
</evidence>
<sequence length="364" mass="39150">MMFDLPPPDILYAALLARDPGWDGRAYVCVRTTGIFCRLTCPARKPLAKNCAFHATAGHCIEAGYRPCKRCHPLAPEAGADPAIANLLTALDADPGYRWTEGDLVARGHDLSTLRRVFKRHYGMTFLEMARQRRLREGFTTLGDGGKVIEAQLDAGFASSSAFRAAFARLMGCAPGRLPRDALLRAEWITTPLGDMIAISSASHLHLLEFADRKALKTEVQRLSRHAKGSLGIGSHPPGAQIRAELQRYFAGQGAGFETPLALHGSAFARLVWQALAAIPPGETRSYSGLAAQIGRPDAVRAVARANGANQIALVIPCHRVIGADGALTGYGGGLWRKQRLLEIEQAYQRAGPHPLTVPGVAPA</sequence>
<evidence type="ECO:0000256" key="5">
    <source>
        <dbReference type="ARBA" id="ARBA00022679"/>
    </source>
</evidence>
<dbReference type="CDD" id="cd06445">
    <property type="entry name" value="ATase"/>
    <property type="match status" value="1"/>
</dbReference>
<evidence type="ECO:0000256" key="4">
    <source>
        <dbReference type="ARBA" id="ARBA00022603"/>
    </source>
</evidence>
<dbReference type="OrthoDB" id="9802228at2"/>
<dbReference type="PIRSF" id="PIRSF000409">
    <property type="entry name" value="Ada"/>
    <property type="match status" value="1"/>
</dbReference>
<keyword evidence="4" id="KW-0489">Methyltransferase</keyword>
<dbReference type="InterPro" id="IPR014048">
    <property type="entry name" value="MethylDNA_cys_MeTrfase_DNA-bd"/>
</dbReference>
<dbReference type="InterPro" id="IPR004026">
    <property type="entry name" value="Ada_DNA_repair_Zn-bd"/>
</dbReference>
<dbReference type="FunFam" id="1.10.10.10:FF:000214">
    <property type="entry name" value="Methylated-DNA--protein-cysteine methyltransferase"/>
    <property type="match status" value="1"/>
</dbReference>
<evidence type="ECO:0000256" key="2">
    <source>
        <dbReference type="ARBA" id="ARBA00008711"/>
    </source>
</evidence>
<organism evidence="13 14">
    <name type="scientific">Pseudooceanicola algae</name>
    <dbReference type="NCBI Taxonomy" id="1537215"/>
    <lineage>
        <taxon>Bacteria</taxon>
        <taxon>Pseudomonadati</taxon>
        <taxon>Pseudomonadota</taxon>
        <taxon>Alphaproteobacteria</taxon>
        <taxon>Rhodobacterales</taxon>
        <taxon>Paracoccaceae</taxon>
        <taxon>Pseudooceanicola</taxon>
    </lineage>
</organism>
<dbReference type="AlphaFoldDB" id="A0A418SBA0"/>
<comment type="catalytic activity">
    <reaction evidence="9">
        <text>a 6-O-methyl-2'-deoxyguanosine in DNA + L-cysteinyl-[protein] = S-methyl-L-cysteinyl-[protein] + a 2'-deoxyguanosine in DNA</text>
        <dbReference type="Rhea" id="RHEA:24000"/>
        <dbReference type="Rhea" id="RHEA-COMP:10131"/>
        <dbReference type="Rhea" id="RHEA-COMP:10132"/>
        <dbReference type="Rhea" id="RHEA-COMP:11367"/>
        <dbReference type="Rhea" id="RHEA-COMP:11368"/>
        <dbReference type="ChEBI" id="CHEBI:29950"/>
        <dbReference type="ChEBI" id="CHEBI:82612"/>
        <dbReference type="ChEBI" id="CHEBI:85445"/>
        <dbReference type="ChEBI" id="CHEBI:85448"/>
        <dbReference type="EC" id="2.1.1.63"/>
    </reaction>
</comment>
<dbReference type="SUPFAM" id="SSF46767">
    <property type="entry name" value="Methylated DNA-protein cysteine methyltransferase, C-terminal domain"/>
    <property type="match status" value="1"/>
</dbReference>
<keyword evidence="11" id="KW-0862">Zinc</keyword>
<dbReference type="Gene3D" id="1.10.10.60">
    <property type="entry name" value="Homeodomain-like"/>
    <property type="match status" value="1"/>
</dbReference>
<feature type="binding site" evidence="11">
    <location>
        <position position="37"/>
    </location>
    <ligand>
        <name>Zn(2+)</name>
        <dbReference type="ChEBI" id="CHEBI:29105"/>
    </ligand>
</feature>
<dbReference type="InterPro" id="IPR036388">
    <property type="entry name" value="WH-like_DNA-bd_sf"/>
</dbReference>
<dbReference type="Pfam" id="PF02805">
    <property type="entry name" value="Ada_Zn_binding"/>
    <property type="match status" value="1"/>
</dbReference>
<dbReference type="InterPro" id="IPR018060">
    <property type="entry name" value="HTH_AraC"/>
</dbReference>
<dbReference type="Gene3D" id="1.10.10.10">
    <property type="entry name" value="Winged helix-like DNA-binding domain superfamily/Winged helix DNA-binding domain"/>
    <property type="match status" value="1"/>
</dbReference>
<comment type="cofactor">
    <cofactor evidence="11">
        <name>Zn(2+)</name>
        <dbReference type="ChEBI" id="CHEBI:29105"/>
    </cofactor>
    <text evidence="11">Binds 1 zinc ion per subunit.</text>
</comment>
<proteinExistence type="inferred from homology"/>
<dbReference type="InterPro" id="IPR036631">
    <property type="entry name" value="MGMT_N_sf"/>
</dbReference>
<dbReference type="NCBIfam" id="TIGR00589">
    <property type="entry name" value="ogt"/>
    <property type="match status" value="1"/>
</dbReference>
<dbReference type="Gene3D" id="3.30.160.70">
    <property type="entry name" value="Methylated DNA-protein cysteine methyltransferase domain"/>
    <property type="match status" value="1"/>
</dbReference>